<dbReference type="OrthoDB" id="9804026at2"/>
<dbReference type="Proteomes" id="UP000000692">
    <property type="component" value="Chromosome"/>
</dbReference>
<proteinExistence type="predicted"/>
<sequence>MTTPAALAATHALAFTDQRPWSADEFADLMDQFGVAVIGDAHSFILTRTIAGEAEILTLATAPAHQRKGLARNHLKTLLEQRLDRVFLEVAVNNVPAIALYTAAGFQIIGRRRHYYHLTSGEMVDAQVMAWAPKP</sequence>
<evidence type="ECO:0000313" key="4">
    <source>
        <dbReference type="EMBL" id="AEM40229.1"/>
    </source>
</evidence>
<dbReference type="InterPro" id="IPR050680">
    <property type="entry name" value="YpeA/RimI_acetyltransf"/>
</dbReference>
<dbReference type="AlphaFoldDB" id="F9Y9X7"/>
<dbReference type="PATRIC" id="fig|759362.5.peg.410"/>
<gene>
    <name evidence="4" type="ordered locus">KVU_0390</name>
</gene>
<reference evidence="4 5" key="1">
    <citation type="journal article" date="2011" name="J. Bacteriol.">
        <title>Complete genome sequence of the industrial strain Ketogulonicigenium vulgare WSH-001.</title>
        <authorList>
            <person name="Liu L."/>
            <person name="Li Y."/>
            <person name="Zhang J."/>
            <person name="Zhou Z."/>
            <person name="Liu J."/>
            <person name="Li X."/>
            <person name="Zhou J."/>
            <person name="Du G."/>
            <person name="Wang L."/>
            <person name="Chen J."/>
        </authorList>
    </citation>
    <scope>NUCLEOTIDE SEQUENCE [LARGE SCALE GENOMIC DNA]</scope>
    <source>
        <strain evidence="4 5">WSH-001</strain>
    </source>
</reference>
<dbReference type="PANTHER" id="PTHR43420">
    <property type="entry name" value="ACETYLTRANSFERASE"/>
    <property type="match status" value="1"/>
</dbReference>
<evidence type="ECO:0000256" key="2">
    <source>
        <dbReference type="ARBA" id="ARBA00023315"/>
    </source>
</evidence>
<dbReference type="EMBL" id="CP002018">
    <property type="protein sequence ID" value="AEM40229.1"/>
    <property type="molecule type" value="Genomic_DNA"/>
</dbReference>
<accession>F9Y9X7</accession>
<dbReference type="PANTHER" id="PTHR43420:SF44">
    <property type="entry name" value="ACETYLTRANSFERASE YPEA"/>
    <property type="match status" value="1"/>
</dbReference>
<evidence type="ECO:0000256" key="1">
    <source>
        <dbReference type="ARBA" id="ARBA00022679"/>
    </source>
</evidence>
<dbReference type="Gene3D" id="3.40.630.30">
    <property type="match status" value="1"/>
</dbReference>
<dbReference type="InterPro" id="IPR000182">
    <property type="entry name" value="GNAT_dom"/>
</dbReference>
<feature type="domain" description="N-acetyltransferase" evidence="3">
    <location>
        <begin position="1"/>
        <end position="134"/>
    </location>
</feature>
<name>F9Y9X7_KETVW</name>
<dbReference type="HOGENOM" id="CLU_013985_23_2_5"/>
<dbReference type="RefSeq" id="WP_013383661.1">
    <property type="nucleotide sequence ID" value="NC_017384.1"/>
</dbReference>
<dbReference type="InterPro" id="IPR016181">
    <property type="entry name" value="Acyl_CoA_acyltransferase"/>
</dbReference>
<dbReference type="GO" id="GO:0016747">
    <property type="term" value="F:acyltransferase activity, transferring groups other than amino-acyl groups"/>
    <property type="evidence" value="ECO:0007669"/>
    <property type="project" value="InterPro"/>
</dbReference>
<keyword evidence="2 4" id="KW-0012">Acyltransferase</keyword>
<dbReference type="eggNOG" id="COG0456">
    <property type="taxonomic scope" value="Bacteria"/>
</dbReference>
<keyword evidence="1 4" id="KW-0808">Transferase</keyword>
<protein>
    <submittedName>
        <fullName evidence="4">Putative ribosomal-protein-alanine acetyltransferase</fullName>
        <ecNumber evidence="4">2.3.1.128</ecNumber>
    </submittedName>
</protein>
<dbReference type="SUPFAM" id="SSF55729">
    <property type="entry name" value="Acyl-CoA N-acyltransferases (Nat)"/>
    <property type="match status" value="1"/>
</dbReference>
<organism evidence="4 5">
    <name type="scientific">Ketogulonicigenium vulgare (strain WSH-001)</name>
    <dbReference type="NCBI Taxonomy" id="759362"/>
    <lineage>
        <taxon>Bacteria</taxon>
        <taxon>Pseudomonadati</taxon>
        <taxon>Pseudomonadota</taxon>
        <taxon>Alphaproteobacteria</taxon>
        <taxon>Rhodobacterales</taxon>
        <taxon>Roseobacteraceae</taxon>
        <taxon>Ketogulonicigenium</taxon>
    </lineage>
</organism>
<evidence type="ECO:0000259" key="3">
    <source>
        <dbReference type="PROSITE" id="PS51186"/>
    </source>
</evidence>
<evidence type="ECO:0000313" key="5">
    <source>
        <dbReference type="Proteomes" id="UP000000692"/>
    </source>
</evidence>
<keyword evidence="5" id="KW-1185">Reference proteome</keyword>
<dbReference type="KEGG" id="kvl:KVU_0390"/>
<dbReference type="Pfam" id="PF00583">
    <property type="entry name" value="Acetyltransf_1"/>
    <property type="match status" value="1"/>
</dbReference>
<dbReference type="PROSITE" id="PS51186">
    <property type="entry name" value="GNAT"/>
    <property type="match status" value="1"/>
</dbReference>
<dbReference type="EC" id="2.3.1.128" evidence="4"/>